<keyword evidence="1" id="KW-0472">Membrane</keyword>
<keyword evidence="1" id="KW-1133">Transmembrane helix</keyword>
<evidence type="ECO:0008006" key="4">
    <source>
        <dbReference type="Google" id="ProtNLM"/>
    </source>
</evidence>
<organism evidence="2 3">
    <name type="scientific">Leucobacter allii</name>
    <dbReference type="NCBI Taxonomy" id="2932247"/>
    <lineage>
        <taxon>Bacteria</taxon>
        <taxon>Bacillati</taxon>
        <taxon>Actinomycetota</taxon>
        <taxon>Actinomycetes</taxon>
        <taxon>Micrococcales</taxon>
        <taxon>Microbacteriaceae</taxon>
        <taxon>Leucobacter</taxon>
    </lineage>
</organism>
<evidence type="ECO:0000313" key="2">
    <source>
        <dbReference type="EMBL" id="UOQ57028.1"/>
    </source>
</evidence>
<gene>
    <name evidence="2" type="ORF">MUN78_15400</name>
</gene>
<feature type="transmembrane region" description="Helical" evidence="1">
    <location>
        <begin position="124"/>
        <end position="152"/>
    </location>
</feature>
<feature type="transmembrane region" description="Helical" evidence="1">
    <location>
        <begin position="89"/>
        <end position="118"/>
    </location>
</feature>
<dbReference type="Proteomes" id="UP000831786">
    <property type="component" value="Chromosome"/>
</dbReference>
<evidence type="ECO:0000313" key="3">
    <source>
        <dbReference type="Proteomes" id="UP000831786"/>
    </source>
</evidence>
<evidence type="ECO:0000256" key="1">
    <source>
        <dbReference type="SAM" id="Phobius"/>
    </source>
</evidence>
<dbReference type="EMBL" id="CP095045">
    <property type="protein sequence ID" value="UOQ57028.1"/>
    <property type="molecule type" value="Genomic_DNA"/>
</dbReference>
<feature type="transmembrane region" description="Helical" evidence="1">
    <location>
        <begin position="49"/>
        <end position="68"/>
    </location>
</feature>
<name>A0ABY4FL85_9MICO</name>
<dbReference type="RefSeq" id="WP_244727618.1">
    <property type="nucleotide sequence ID" value="NZ_CP095045.1"/>
</dbReference>
<keyword evidence="1" id="KW-0812">Transmembrane</keyword>
<protein>
    <recommendedName>
        <fullName evidence="4">N-acetyltransferase domain-containing protein</fullName>
    </recommendedName>
</protein>
<reference evidence="2 3" key="1">
    <citation type="submission" date="2022-04" db="EMBL/GenBank/DDBJ databases">
        <title>Leucobacter sp. isolated from rhizosphere of garlic.</title>
        <authorList>
            <person name="Won M."/>
            <person name="Lee C.-M."/>
            <person name="Woen H.-Y."/>
            <person name="Kwon S.-W."/>
        </authorList>
    </citation>
    <scope>NUCLEOTIDE SEQUENCE [LARGE SCALE GENOMIC DNA]</scope>
    <source>
        <strain evidence="2 3">H21R-40</strain>
    </source>
</reference>
<accession>A0ABY4FL85</accession>
<sequence length="236" mass="25497">MTRARGSQIAGLAWTHASAFGGAVADRMSGSERRVRTDSVSPRQRRTRRWAAIGVLPMSWITVTTSWMRRSLYATTDSRAMVVVRRRSVGTDVALITILAVGFVSLFMLLQFGCVLLLRAGYSVAVALSQCIAFAYLLLALWLMIAAILMIWQGSASKSLAAVGPETPAGEHWVVESLAARTAADGAAVFRLAVRTVRSMPAGRVLVAVARTPELQAGYVKLGFTPGDHQRVYSVT</sequence>
<proteinExistence type="predicted"/>
<keyword evidence="3" id="KW-1185">Reference proteome</keyword>